<evidence type="ECO:0000313" key="1">
    <source>
        <dbReference type="EMBL" id="ASF47548.1"/>
    </source>
</evidence>
<dbReference type="KEGG" id="mpsy:CEK71_16590"/>
<gene>
    <name evidence="1" type="ORF">CEK71_16590</name>
</gene>
<dbReference type="RefSeq" id="WP_088620420.1">
    <property type="nucleotide sequence ID" value="NZ_CP022129.1"/>
</dbReference>
<proteinExistence type="predicted"/>
<name>A0A1Z4C1X5_9GAMM</name>
<dbReference type="AlphaFoldDB" id="A0A1Z4C1X5"/>
<protein>
    <submittedName>
        <fullName evidence="1">Uncharacterized protein</fullName>
    </submittedName>
</protein>
<reference evidence="1 2" key="1">
    <citation type="submission" date="2017-06" db="EMBL/GenBank/DDBJ databases">
        <title>Genome Sequencing of the methanotroph Methylovulum psychrotolerants str. HV10-M2 isolated from a high-altitude environment.</title>
        <authorList>
            <person name="Mateos-Rivera A."/>
        </authorList>
    </citation>
    <scope>NUCLEOTIDE SEQUENCE [LARGE SCALE GENOMIC DNA]</scope>
    <source>
        <strain evidence="1 2">HV10_M2</strain>
    </source>
</reference>
<dbReference type="EMBL" id="CP022129">
    <property type="protein sequence ID" value="ASF47548.1"/>
    <property type="molecule type" value="Genomic_DNA"/>
</dbReference>
<evidence type="ECO:0000313" key="2">
    <source>
        <dbReference type="Proteomes" id="UP000197019"/>
    </source>
</evidence>
<accession>A0A1Z4C1X5</accession>
<dbReference type="Proteomes" id="UP000197019">
    <property type="component" value="Chromosome"/>
</dbReference>
<keyword evidence="2" id="KW-1185">Reference proteome</keyword>
<sequence length="81" mass="8694">MWPHVGGCPATCGSLVNAAGTSYRLDVALDLAALPFVHIAVTDQDVGERLNLSISSKATWPGWTGATIRRPFLNSPAKMWQ</sequence>
<organism evidence="1 2">
    <name type="scientific">Methylovulum psychrotolerans</name>
    <dbReference type="NCBI Taxonomy" id="1704499"/>
    <lineage>
        <taxon>Bacteria</taxon>
        <taxon>Pseudomonadati</taxon>
        <taxon>Pseudomonadota</taxon>
        <taxon>Gammaproteobacteria</taxon>
        <taxon>Methylococcales</taxon>
        <taxon>Methylococcaceae</taxon>
        <taxon>Methylovulum</taxon>
    </lineage>
</organism>